<evidence type="ECO:0000313" key="13">
    <source>
        <dbReference type="Proteomes" id="UP000594262"/>
    </source>
</evidence>
<dbReference type="InterPro" id="IPR035979">
    <property type="entry name" value="RBD_domain_sf"/>
</dbReference>
<keyword evidence="5" id="KW-0479">Metal-binding</keyword>
<dbReference type="CDD" id="cd00590">
    <property type="entry name" value="RRM_SF"/>
    <property type="match status" value="1"/>
</dbReference>
<dbReference type="SMART" id="SM01052">
    <property type="entry name" value="CAP_GLY"/>
    <property type="match status" value="1"/>
</dbReference>
<dbReference type="EnsemblMetazoa" id="CLYHEMT011074.2">
    <property type="protein sequence ID" value="CLYHEMP011074.2"/>
    <property type="gene ID" value="CLYHEMG011074"/>
</dbReference>
<feature type="zinc finger region" description="C3H1-type" evidence="5">
    <location>
        <begin position="350"/>
        <end position="372"/>
    </location>
</feature>
<evidence type="ECO:0000256" key="6">
    <source>
        <dbReference type="SAM" id="MobiDB-lite"/>
    </source>
</evidence>
<comment type="subcellular location">
    <subcellularLocation>
        <location evidence="1">Nucleus</location>
    </subcellularLocation>
</comment>
<sequence>MAYSTRRKVSSPESEDNDRPKPKPRPRPRPNPDLPGQKAGKGQQKAKPGTTKGKATVAPQKKQNPSKPAKAKASQPMPEPSSQSGFSSYPVVVKCLNKKTNENTLFYNFKQFGKIMPDGVTILKHDGVSKCIGYVNYEDSMSPQKAISQMNGKTIDGNVIQVENYVLKTARSQSTSSNAPEKEDYRPITDCSFFMEGKCSKPSCPYRHPKNLKANVCKSWEGDTCKNISCPFLHPPKVKGTLRPKGSTTSQPSNNPITLKVNTPVEVTIHSKQYRGIVRWCGFIEEMNNSMAGIELEVPVDGGCNGIFQGRKYFICDEKRGYFVVSSQCKKLSTSNIAMATSAKIKTEYICGFYLKNRCTNGESCSAIHPPYMLSYCWYYRIQGESEVSVCPKGITKAVEKQYRDVNSTDFSQDPYCINFEIASYSKYKGLNTDFKRVSTPSTVSCKASGEPLATGWKWYWFDDSSWVEYNLEYNFPGQVSSEIIETEYEKFQQKNDLKPMKFYTKEFHYTLDFKTMLQKNLHTDKQRHVRRRPAPFPEKRERSLAPPTDNFPSHWTSAPVIGYSAIPVKNDVLSKIERDFAQTMGGRMNYRIISVGEICNKQLYRQYTIKKKNMEESNSGQVKEMQLWHGTDNDIVEKICQQNFDWRMVKTHAYGKGSYFARDASYSNSFTNGATSNICSMFYADVLVGQYCRGLSDYNRPPERTKNVLYDSCVDNVSNPSIYVIFERDQFYPRYLIKYTRTL</sequence>
<organism evidence="12 13">
    <name type="scientific">Clytia hemisphaerica</name>
    <dbReference type="NCBI Taxonomy" id="252671"/>
    <lineage>
        <taxon>Eukaryota</taxon>
        <taxon>Metazoa</taxon>
        <taxon>Cnidaria</taxon>
        <taxon>Hydrozoa</taxon>
        <taxon>Hydroidolina</taxon>
        <taxon>Leptothecata</taxon>
        <taxon>Obeliida</taxon>
        <taxon>Clytiidae</taxon>
        <taxon>Clytia</taxon>
    </lineage>
</organism>
<feature type="domain" description="C3H1-type" evidence="8">
    <location>
        <begin position="212"/>
        <end position="237"/>
    </location>
</feature>
<evidence type="ECO:0000259" key="8">
    <source>
        <dbReference type="PROSITE" id="PS50103"/>
    </source>
</evidence>
<dbReference type="GO" id="GO:0008270">
    <property type="term" value="F:zinc ion binding"/>
    <property type="evidence" value="ECO:0007669"/>
    <property type="project" value="UniProtKB-KW"/>
</dbReference>
<dbReference type="SUPFAM" id="SSF56399">
    <property type="entry name" value="ADP-ribosylation"/>
    <property type="match status" value="1"/>
</dbReference>
<dbReference type="InterPro" id="IPR051712">
    <property type="entry name" value="ARTD-AVP"/>
</dbReference>
<reference evidence="12" key="1">
    <citation type="submission" date="2021-01" db="UniProtKB">
        <authorList>
            <consortium name="EnsemblMetazoa"/>
        </authorList>
    </citation>
    <scope>IDENTIFICATION</scope>
</reference>
<dbReference type="PROSITE" id="PS50103">
    <property type="entry name" value="ZF_C3H1"/>
    <property type="match status" value="3"/>
</dbReference>
<dbReference type="RefSeq" id="XP_066927664.1">
    <property type="nucleotide sequence ID" value="XM_067071563.1"/>
</dbReference>
<comment type="similarity">
    <text evidence="3">Belongs to the ARTD/PARP family.</text>
</comment>
<dbReference type="Pfam" id="PF00644">
    <property type="entry name" value="PARP"/>
    <property type="match status" value="1"/>
</dbReference>
<feature type="domain" description="WWE" evidence="10">
    <location>
        <begin position="445"/>
        <end position="532"/>
    </location>
</feature>
<dbReference type="PROSITE" id="PS50245">
    <property type="entry name" value="CAP_GLY_2"/>
    <property type="match status" value="1"/>
</dbReference>
<dbReference type="OrthoDB" id="6133115at2759"/>
<dbReference type="SUPFAM" id="SSF54928">
    <property type="entry name" value="RNA-binding domain, RBD"/>
    <property type="match status" value="1"/>
</dbReference>
<dbReference type="SUPFAM" id="SSF117839">
    <property type="entry name" value="WWE domain"/>
    <property type="match status" value="1"/>
</dbReference>
<dbReference type="Gene3D" id="4.10.1000.10">
    <property type="entry name" value="Zinc finger, CCCH-type"/>
    <property type="match status" value="1"/>
</dbReference>
<evidence type="ECO:0000259" key="10">
    <source>
        <dbReference type="PROSITE" id="PS50918"/>
    </source>
</evidence>
<dbReference type="Gene3D" id="3.30.70.330">
    <property type="match status" value="1"/>
</dbReference>
<dbReference type="SMART" id="SM00360">
    <property type="entry name" value="RRM"/>
    <property type="match status" value="1"/>
</dbReference>
<dbReference type="Pfam" id="PF02825">
    <property type="entry name" value="WWE"/>
    <property type="match status" value="1"/>
</dbReference>
<name>A0A7M5UJF0_9CNID</name>
<dbReference type="AlphaFoldDB" id="A0A7M5UJF0"/>
<dbReference type="GeneID" id="136815122"/>
<evidence type="ECO:0000259" key="7">
    <source>
        <dbReference type="PROSITE" id="PS50102"/>
    </source>
</evidence>
<feature type="zinc finger region" description="C3H1-type" evidence="5">
    <location>
        <begin position="212"/>
        <end position="237"/>
    </location>
</feature>
<feature type="region of interest" description="Disordered" evidence="6">
    <location>
        <begin position="525"/>
        <end position="550"/>
    </location>
</feature>
<dbReference type="GO" id="GO:1990404">
    <property type="term" value="F:NAD+-protein mono-ADP-ribosyltransferase activity"/>
    <property type="evidence" value="ECO:0007669"/>
    <property type="project" value="TreeGrafter"/>
</dbReference>
<dbReference type="Gene3D" id="2.30.30.190">
    <property type="entry name" value="CAP Gly-rich-like domain"/>
    <property type="match status" value="1"/>
</dbReference>
<dbReference type="SUPFAM" id="SSF74924">
    <property type="entry name" value="Cap-Gly domain"/>
    <property type="match status" value="1"/>
</dbReference>
<dbReference type="PROSITE" id="PS50918">
    <property type="entry name" value="WWE"/>
    <property type="match status" value="1"/>
</dbReference>
<evidence type="ECO:0000313" key="12">
    <source>
        <dbReference type="EnsemblMetazoa" id="CLYHEMP011074.2"/>
    </source>
</evidence>
<dbReference type="PANTHER" id="PTHR45740">
    <property type="entry name" value="POLY [ADP-RIBOSE] POLYMERASE"/>
    <property type="match status" value="1"/>
</dbReference>
<dbReference type="InterPro" id="IPR037197">
    <property type="entry name" value="WWE_dom_sf"/>
</dbReference>
<dbReference type="Pfam" id="PF00076">
    <property type="entry name" value="RRM_1"/>
    <property type="match status" value="1"/>
</dbReference>
<keyword evidence="5" id="KW-0862">Zinc</keyword>
<feature type="domain" description="C3H1-type" evidence="8">
    <location>
        <begin position="185"/>
        <end position="211"/>
    </location>
</feature>
<evidence type="ECO:0000256" key="1">
    <source>
        <dbReference type="ARBA" id="ARBA00004123"/>
    </source>
</evidence>
<dbReference type="PANTHER" id="PTHR45740:SF19">
    <property type="entry name" value="PROTEIN MONO-ADP-RIBOSYLTRANSFERASE TIPARP"/>
    <property type="match status" value="1"/>
</dbReference>
<dbReference type="Gene3D" id="3.30.720.50">
    <property type="match status" value="1"/>
</dbReference>
<dbReference type="Pfam" id="PF01302">
    <property type="entry name" value="CAP_GLY"/>
    <property type="match status" value="1"/>
</dbReference>
<dbReference type="Pfam" id="PF14608">
    <property type="entry name" value="zf-CCCH_2"/>
    <property type="match status" value="2"/>
</dbReference>
<dbReference type="CDD" id="cd01439">
    <property type="entry name" value="TCCD_inducible_PARP_like"/>
    <property type="match status" value="1"/>
</dbReference>
<evidence type="ECO:0000256" key="4">
    <source>
        <dbReference type="PROSITE-ProRule" id="PRU00176"/>
    </source>
</evidence>
<feature type="compositionally biased region" description="Low complexity" evidence="6">
    <location>
        <begin position="35"/>
        <end position="56"/>
    </location>
</feature>
<dbReference type="InterPro" id="IPR012677">
    <property type="entry name" value="Nucleotide-bd_a/b_plait_sf"/>
</dbReference>
<dbReference type="Gene3D" id="3.90.228.10">
    <property type="match status" value="1"/>
</dbReference>
<dbReference type="InterPro" id="IPR004170">
    <property type="entry name" value="WWE_dom"/>
</dbReference>
<dbReference type="GO" id="GO:0003950">
    <property type="term" value="F:NAD+ poly-ADP-ribosyltransferase activity"/>
    <property type="evidence" value="ECO:0007669"/>
    <property type="project" value="InterPro"/>
</dbReference>
<dbReference type="GO" id="GO:0005634">
    <property type="term" value="C:nucleus"/>
    <property type="evidence" value="ECO:0007669"/>
    <property type="project" value="UniProtKB-SubCell"/>
</dbReference>
<evidence type="ECO:0000256" key="5">
    <source>
        <dbReference type="PROSITE-ProRule" id="PRU00723"/>
    </source>
</evidence>
<dbReference type="InterPro" id="IPR012317">
    <property type="entry name" value="Poly(ADP-ribose)pol_cat_dom"/>
</dbReference>
<evidence type="ECO:0000259" key="11">
    <source>
        <dbReference type="PROSITE" id="PS51059"/>
    </source>
</evidence>
<proteinExistence type="inferred from homology"/>
<dbReference type="InterPro" id="IPR000571">
    <property type="entry name" value="Znf_CCCH"/>
</dbReference>
<feature type="region of interest" description="Disordered" evidence="6">
    <location>
        <begin position="1"/>
        <end position="87"/>
    </location>
</feature>
<feature type="domain" description="PARP catalytic" evidence="11">
    <location>
        <begin position="552"/>
        <end position="744"/>
    </location>
</feature>
<accession>A0A7M5UJF0</accession>
<dbReference type="InterPro" id="IPR000938">
    <property type="entry name" value="CAP-Gly_domain"/>
</dbReference>
<keyword evidence="2" id="KW-0539">Nucleus</keyword>
<keyword evidence="4" id="KW-0694">RNA-binding</keyword>
<feature type="domain" description="CAP-Gly" evidence="9">
    <location>
        <begin position="282"/>
        <end position="325"/>
    </location>
</feature>
<dbReference type="InterPro" id="IPR000504">
    <property type="entry name" value="RRM_dom"/>
</dbReference>
<keyword evidence="13" id="KW-1185">Reference proteome</keyword>
<evidence type="ECO:0000256" key="3">
    <source>
        <dbReference type="ARBA" id="ARBA00024347"/>
    </source>
</evidence>
<keyword evidence="5" id="KW-0863">Zinc-finger</keyword>
<feature type="domain" description="RRM" evidence="7">
    <location>
        <begin position="89"/>
        <end position="163"/>
    </location>
</feature>
<dbReference type="PROSITE" id="PS50102">
    <property type="entry name" value="RRM"/>
    <property type="match status" value="1"/>
</dbReference>
<feature type="domain" description="C3H1-type" evidence="8">
    <location>
        <begin position="350"/>
        <end position="372"/>
    </location>
</feature>
<protein>
    <submittedName>
        <fullName evidence="12">Uncharacterized protein</fullName>
    </submittedName>
</protein>
<dbReference type="PROSITE" id="PS51059">
    <property type="entry name" value="PARP_CATALYTIC"/>
    <property type="match status" value="1"/>
</dbReference>
<feature type="zinc finger region" description="C3H1-type" evidence="5">
    <location>
        <begin position="185"/>
        <end position="211"/>
    </location>
</feature>
<dbReference type="InterPro" id="IPR036859">
    <property type="entry name" value="CAP-Gly_dom_sf"/>
</dbReference>
<dbReference type="SMART" id="SM00356">
    <property type="entry name" value="ZnF_C3H1"/>
    <property type="match status" value="3"/>
</dbReference>
<evidence type="ECO:0000259" key="9">
    <source>
        <dbReference type="PROSITE" id="PS50245"/>
    </source>
</evidence>
<evidence type="ECO:0000256" key="2">
    <source>
        <dbReference type="ARBA" id="ARBA00023242"/>
    </source>
</evidence>
<dbReference type="Proteomes" id="UP000594262">
    <property type="component" value="Unplaced"/>
</dbReference>
<dbReference type="GO" id="GO:0003723">
    <property type="term" value="F:RNA binding"/>
    <property type="evidence" value="ECO:0007669"/>
    <property type="project" value="UniProtKB-UniRule"/>
</dbReference>